<comment type="caution">
    <text evidence="2">The sequence shown here is derived from an EMBL/GenBank/DDBJ whole genome shotgun (WGS) entry which is preliminary data.</text>
</comment>
<protein>
    <submittedName>
        <fullName evidence="2">Uncharacterized protein</fullName>
    </submittedName>
</protein>
<evidence type="ECO:0000313" key="2">
    <source>
        <dbReference type="EMBL" id="KYQ89412.1"/>
    </source>
</evidence>
<dbReference type="Proteomes" id="UP000076078">
    <property type="component" value="Unassembled WGS sequence"/>
</dbReference>
<sequence>MDGLKSMAFDKGVEVVQDVLGLGGQTNNNNPNDRAPSDHRQNARDQETMNKIRESQNAQVEEGYYNSNSNDGVLVDDSNNNQSYQPAQGYYQDN</sequence>
<dbReference type="EMBL" id="LODT01000041">
    <property type="protein sequence ID" value="KYQ89412.1"/>
    <property type="molecule type" value="Genomic_DNA"/>
</dbReference>
<reference evidence="2 3" key="1">
    <citation type="submission" date="2015-12" db="EMBL/GenBank/DDBJ databases">
        <title>Dictyostelia acquired genes for synthesis and detection of signals that induce cell-type specialization by lateral gene transfer from prokaryotes.</title>
        <authorList>
            <person name="Gloeckner G."/>
            <person name="Schaap P."/>
        </authorList>
    </citation>
    <scope>NUCLEOTIDE SEQUENCE [LARGE SCALE GENOMIC DNA]</scope>
    <source>
        <strain evidence="2 3">TK</strain>
    </source>
</reference>
<dbReference type="OMA" id="ECYRDST"/>
<dbReference type="InParanoid" id="A0A151Z627"/>
<dbReference type="OrthoDB" id="21926at2759"/>
<dbReference type="AlphaFoldDB" id="A0A151Z627"/>
<proteinExistence type="predicted"/>
<organism evidence="2 3">
    <name type="scientific">Tieghemostelium lacteum</name>
    <name type="common">Slime mold</name>
    <name type="synonym">Dictyostelium lacteum</name>
    <dbReference type="NCBI Taxonomy" id="361077"/>
    <lineage>
        <taxon>Eukaryota</taxon>
        <taxon>Amoebozoa</taxon>
        <taxon>Evosea</taxon>
        <taxon>Eumycetozoa</taxon>
        <taxon>Dictyostelia</taxon>
        <taxon>Dictyosteliales</taxon>
        <taxon>Raperosteliaceae</taxon>
        <taxon>Tieghemostelium</taxon>
    </lineage>
</organism>
<name>A0A151Z627_TIELA</name>
<keyword evidence="3" id="KW-1185">Reference proteome</keyword>
<accession>A0A151Z627</accession>
<dbReference type="FunCoup" id="A0A151Z627">
    <property type="interactions" value="170"/>
</dbReference>
<evidence type="ECO:0000256" key="1">
    <source>
        <dbReference type="SAM" id="MobiDB-lite"/>
    </source>
</evidence>
<evidence type="ECO:0000313" key="3">
    <source>
        <dbReference type="Proteomes" id="UP000076078"/>
    </source>
</evidence>
<feature type="compositionally biased region" description="Basic and acidic residues" evidence="1">
    <location>
        <begin position="35"/>
        <end position="54"/>
    </location>
</feature>
<feature type="compositionally biased region" description="Polar residues" evidence="1">
    <location>
        <begin position="55"/>
        <end position="94"/>
    </location>
</feature>
<feature type="region of interest" description="Disordered" evidence="1">
    <location>
        <begin position="20"/>
        <end position="94"/>
    </location>
</feature>
<gene>
    <name evidence="2" type="ORF">DLAC_10073</name>
</gene>